<gene>
    <name evidence="2" type="ORF">G2W53_016310</name>
</gene>
<evidence type="ECO:0000313" key="3">
    <source>
        <dbReference type="Proteomes" id="UP000634136"/>
    </source>
</evidence>
<evidence type="ECO:0000313" key="2">
    <source>
        <dbReference type="EMBL" id="KAF7825146.1"/>
    </source>
</evidence>
<keyword evidence="3" id="KW-1185">Reference proteome</keyword>
<proteinExistence type="predicted"/>
<evidence type="ECO:0000256" key="1">
    <source>
        <dbReference type="SAM" id="MobiDB-lite"/>
    </source>
</evidence>
<feature type="region of interest" description="Disordered" evidence="1">
    <location>
        <begin position="282"/>
        <end position="302"/>
    </location>
</feature>
<organism evidence="2 3">
    <name type="scientific">Senna tora</name>
    <dbReference type="NCBI Taxonomy" id="362788"/>
    <lineage>
        <taxon>Eukaryota</taxon>
        <taxon>Viridiplantae</taxon>
        <taxon>Streptophyta</taxon>
        <taxon>Embryophyta</taxon>
        <taxon>Tracheophyta</taxon>
        <taxon>Spermatophyta</taxon>
        <taxon>Magnoliopsida</taxon>
        <taxon>eudicotyledons</taxon>
        <taxon>Gunneridae</taxon>
        <taxon>Pentapetalae</taxon>
        <taxon>rosids</taxon>
        <taxon>fabids</taxon>
        <taxon>Fabales</taxon>
        <taxon>Fabaceae</taxon>
        <taxon>Caesalpinioideae</taxon>
        <taxon>Cassia clade</taxon>
        <taxon>Senna</taxon>
    </lineage>
</organism>
<feature type="region of interest" description="Disordered" evidence="1">
    <location>
        <begin position="98"/>
        <end position="147"/>
    </location>
</feature>
<accession>A0A834TQA5</accession>
<reference evidence="2" key="1">
    <citation type="submission" date="2020-09" db="EMBL/GenBank/DDBJ databases">
        <title>Genome-Enabled Discovery of Anthraquinone Biosynthesis in Senna tora.</title>
        <authorList>
            <person name="Kang S.-H."/>
            <person name="Pandey R.P."/>
            <person name="Lee C.-M."/>
            <person name="Sim J.-S."/>
            <person name="Jeong J.-T."/>
            <person name="Choi B.-S."/>
            <person name="Jung M."/>
            <person name="Ginzburg D."/>
            <person name="Zhao K."/>
            <person name="Won S.Y."/>
            <person name="Oh T.-J."/>
            <person name="Yu Y."/>
            <person name="Kim N.-H."/>
            <person name="Lee O.R."/>
            <person name="Lee T.-H."/>
            <person name="Bashyal P."/>
            <person name="Kim T.-S."/>
            <person name="Lee W.-H."/>
            <person name="Kawkins C."/>
            <person name="Kim C.-K."/>
            <person name="Kim J.S."/>
            <person name="Ahn B.O."/>
            <person name="Rhee S.Y."/>
            <person name="Sohng J.K."/>
        </authorList>
    </citation>
    <scope>NUCLEOTIDE SEQUENCE</scope>
    <source>
        <tissue evidence="2">Leaf</tissue>
    </source>
</reference>
<protein>
    <submittedName>
        <fullName evidence="2">Uncharacterized protein</fullName>
    </submittedName>
</protein>
<feature type="compositionally biased region" description="Polar residues" evidence="1">
    <location>
        <begin position="103"/>
        <end position="131"/>
    </location>
</feature>
<comment type="caution">
    <text evidence="2">The sequence shown here is derived from an EMBL/GenBank/DDBJ whole genome shotgun (WGS) entry which is preliminary data.</text>
</comment>
<dbReference type="AlphaFoldDB" id="A0A834TQA5"/>
<sequence length="362" mass="40616">MKNRTRSLFLSSLRWNNAPLFLSSLSLPLLCLLPLLVVLSSALVEAKVPIEANLSATPLTSLGTQLNSTDLKQTQTSRIAKSIEPSGVLSTAPLLRARRTVDESPSTTTSLIRRSRANSSPTRTAFASRMSTSRENDTRSARATRHLPDELRITQPTHHPAQASTLHQRSPSTNCKQIKFISIQVGKRTNQPLNKRERTVEFVSERQSRPTPEGLDFRAPNQGMENSLFIRTTQGAAIFNLNTPFCKITSNSRVENILSETFIPRFNRVRARSSLLPKPSVLTNSTIDRNTQDTAGNIHREKPPNFLSSPAVVLINQIVHCPVFRKIMAQLLNLPYTESRYPVILHHPRRLPIPNPFRHVTY</sequence>
<feature type="compositionally biased region" description="Polar residues" evidence="1">
    <location>
        <begin position="282"/>
        <end position="295"/>
    </location>
</feature>
<feature type="compositionally biased region" description="Basic and acidic residues" evidence="1">
    <location>
        <begin position="132"/>
        <end position="147"/>
    </location>
</feature>
<dbReference type="Proteomes" id="UP000634136">
    <property type="component" value="Unassembled WGS sequence"/>
</dbReference>
<name>A0A834TQA5_9FABA</name>
<dbReference type="EMBL" id="JAAIUW010000006">
    <property type="protein sequence ID" value="KAF7825146.1"/>
    <property type="molecule type" value="Genomic_DNA"/>
</dbReference>